<reference evidence="1" key="1">
    <citation type="journal article" date="2021" name="Proc. Natl. Acad. Sci. U.S.A.">
        <title>A Catalog of Tens of Thousands of Viruses from Human Metagenomes Reveals Hidden Associations with Chronic Diseases.</title>
        <authorList>
            <person name="Tisza M.J."/>
            <person name="Buck C.B."/>
        </authorList>
    </citation>
    <scope>NUCLEOTIDE SEQUENCE</scope>
    <source>
        <strain evidence="1">CtNHg2</strain>
    </source>
</reference>
<dbReference type="EMBL" id="BK016194">
    <property type="protein sequence ID" value="DAG01550.1"/>
    <property type="molecule type" value="Genomic_DNA"/>
</dbReference>
<protein>
    <submittedName>
        <fullName evidence="1">Uncharacterized protein</fullName>
    </submittedName>
</protein>
<organism evidence="1">
    <name type="scientific">Siphoviridae sp. ctNHg2</name>
    <dbReference type="NCBI Taxonomy" id="2825467"/>
    <lineage>
        <taxon>Viruses</taxon>
        <taxon>Duplodnaviria</taxon>
        <taxon>Heunggongvirae</taxon>
        <taxon>Uroviricota</taxon>
        <taxon>Caudoviricetes</taxon>
    </lineage>
</organism>
<name>A0A8S5V4C6_9CAUD</name>
<sequence length="29" mass="3292">MLLKLSIRKKNSPEAIKKANPAELFHSIN</sequence>
<proteinExistence type="predicted"/>
<accession>A0A8S5V4C6</accession>
<evidence type="ECO:0000313" key="1">
    <source>
        <dbReference type="EMBL" id="DAG01550.1"/>
    </source>
</evidence>